<gene>
    <name evidence="2" type="ORF">O1Q84_09110</name>
</gene>
<evidence type="ECO:0000313" key="3">
    <source>
        <dbReference type="Proteomes" id="UP001156560"/>
    </source>
</evidence>
<dbReference type="GO" id="GO:0016747">
    <property type="term" value="F:acyltransferase activity, transferring groups other than amino-acyl groups"/>
    <property type="evidence" value="ECO:0007669"/>
    <property type="project" value="InterPro"/>
</dbReference>
<dbReference type="InterPro" id="IPR016181">
    <property type="entry name" value="Acyl_CoA_acyltransferase"/>
</dbReference>
<proteinExistence type="predicted"/>
<accession>A0AA47JDP7</accession>
<organism evidence="2 3">
    <name type="scientific">Vibrio parahaemolyticus</name>
    <dbReference type="NCBI Taxonomy" id="670"/>
    <lineage>
        <taxon>Bacteria</taxon>
        <taxon>Pseudomonadati</taxon>
        <taxon>Pseudomonadota</taxon>
        <taxon>Gammaproteobacteria</taxon>
        <taxon>Vibrionales</taxon>
        <taxon>Vibrionaceae</taxon>
        <taxon>Vibrio</taxon>
    </lineage>
</organism>
<name>A0AA47JDP7_VIBPH</name>
<evidence type="ECO:0000313" key="2">
    <source>
        <dbReference type="EMBL" id="WAT88862.1"/>
    </source>
</evidence>
<dbReference type="EMBL" id="CP114194">
    <property type="protein sequence ID" value="WAT88862.1"/>
    <property type="molecule type" value="Genomic_DNA"/>
</dbReference>
<dbReference type="Pfam" id="PF00583">
    <property type="entry name" value="Acetyltransf_1"/>
    <property type="match status" value="1"/>
</dbReference>
<dbReference type="RefSeq" id="WP_158083940.1">
    <property type="nucleotide sequence ID" value="NZ_CP097873.1"/>
</dbReference>
<dbReference type="AlphaFoldDB" id="A0AA47JDP7"/>
<evidence type="ECO:0000259" key="1">
    <source>
        <dbReference type="PROSITE" id="PS51186"/>
    </source>
</evidence>
<feature type="domain" description="N-acetyltransferase" evidence="1">
    <location>
        <begin position="2"/>
        <end position="147"/>
    </location>
</feature>
<dbReference type="Proteomes" id="UP001156560">
    <property type="component" value="Chromosome 1"/>
</dbReference>
<dbReference type="InterPro" id="IPR000182">
    <property type="entry name" value="GNAT_dom"/>
</dbReference>
<dbReference type="Gene3D" id="3.40.630.30">
    <property type="match status" value="1"/>
</dbReference>
<sequence>MITVLTDIPSEPQLAEINEIRRKISMVPNSVLDRFEPLTTAYWDYVAVVLYYKDLSLAGYAALYRSPYKIARNELELSVFVAPEYQNLGIGKLLIKQAINVAKSFDSVDEVTIMVKRKLGLEGYYKEQGFSCSSSSDNSFSMSMKYPLVRI</sequence>
<protein>
    <submittedName>
        <fullName evidence="2">GNAT family N-acetyltransferase</fullName>
    </submittedName>
</protein>
<dbReference type="PROSITE" id="PS51186">
    <property type="entry name" value="GNAT"/>
    <property type="match status" value="1"/>
</dbReference>
<dbReference type="CDD" id="cd04301">
    <property type="entry name" value="NAT_SF"/>
    <property type="match status" value="1"/>
</dbReference>
<reference evidence="2" key="1">
    <citation type="submission" date="2022-12" db="EMBL/GenBank/DDBJ databases">
        <title>Vibrio parahaemolyticus become highly virulent by producing novel Tc toxins.</title>
        <authorList>
            <person name="Yang F."/>
            <person name="You Y."/>
            <person name="Lai Q."/>
            <person name="Xu L."/>
            <person name="Li F."/>
        </authorList>
    </citation>
    <scope>NUCLEOTIDE SEQUENCE</scope>
    <source>
        <strain evidence="2">Vp-HL-202005</strain>
    </source>
</reference>
<dbReference type="SUPFAM" id="SSF55729">
    <property type="entry name" value="Acyl-CoA N-acyltransferases (Nat)"/>
    <property type="match status" value="1"/>
</dbReference>